<protein>
    <recommendedName>
        <fullName evidence="10">ATP synthase gamma chain</fullName>
    </recommendedName>
    <alternativeName>
        <fullName evidence="10">ATP synthase F1 sector gamma subunit</fullName>
    </alternativeName>
    <alternativeName>
        <fullName evidence="10">F-ATPase gamma subunit</fullName>
    </alternativeName>
</protein>
<dbReference type="STRING" id="1123282.SAMN02745823_01019"/>
<keyword evidence="8 10" id="KW-0139">CF(1)</keyword>
<keyword evidence="5 10" id="KW-0375">Hydrogen ion transport</keyword>
<comment type="similarity">
    <text evidence="3 10">Belongs to the ATPase gamma chain family.</text>
</comment>
<evidence type="ECO:0000313" key="11">
    <source>
        <dbReference type="EMBL" id="SHH78543.1"/>
    </source>
</evidence>
<keyword evidence="12" id="KW-1185">Reference proteome</keyword>
<dbReference type="GO" id="GO:0005886">
    <property type="term" value="C:plasma membrane"/>
    <property type="evidence" value="ECO:0007669"/>
    <property type="project" value="UniProtKB-SubCell"/>
</dbReference>
<proteinExistence type="inferred from homology"/>
<dbReference type="CDD" id="cd12151">
    <property type="entry name" value="F1-ATPase_gamma"/>
    <property type="match status" value="1"/>
</dbReference>
<dbReference type="AlphaFoldDB" id="A0A1M5VUE9"/>
<dbReference type="EMBL" id="FQXV01000002">
    <property type="protein sequence ID" value="SHH78543.1"/>
    <property type="molecule type" value="Genomic_DNA"/>
</dbReference>
<evidence type="ECO:0000256" key="10">
    <source>
        <dbReference type="HAMAP-Rule" id="MF_00815"/>
    </source>
</evidence>
<dbReference type="GO" id="GO:0005524">
    <property type="term" value="F:ATP binding"/>
    <property type="evidence" value="ECO:0007669"/>
    <property type="project" value="UniProtKB-UniRule"/>
</dbReference>
<sequence>MASATEIRHHIAAVEQTQKITGAMEMVSSTRIKRVMTHIEQNRRYFDNVQRTMREILASANDITHPYLQDVPPDSHCTFIVISGDKGLCGSYNHNVLQLAYDKIIDRPKHSIMTIGNTAEDFFRSKGMPPDITVLGIAQDPALSRARILIRDIMNMYDSGETSEIQIVYTSFYGETKNKPIVRRLLPIRLDDYMEIRDAEQLREVIFHPSAQEVFDLLVPQYILGLLFGMMVQAYAGEHFARMTAMHNSTTNATDMLKGLRTKYNMARQSAITNEIAEITGAAEILRGGDR</sequence>
<keyword evidence="4 10" id="KW-0813">Transport</keyword>
<name>A0A1M5VUE9_9FIRM</name>
<dbReference type="SUPFAM" id="SSF52943">
    <property type="entry name" value="ATP synthase (F1-ATPase), gamma subunit"/>
    <property type="match status" value="1"/>
</dbReference>
<evidence type="ECO:0000256" key="3">
    <source>
        <dbReference type="ARBA" id="ARBA00007681"/>
    </source>
</evidence>
<keyword evidence="10" id="KW-1003">Cell membrane</keyword>
<dbReference type="HAMAP" id="MF_00815">
    <property type="entry name" value="ATP_synth_gamma_bact"/>
    <property type="match status" value="1"/>
</dbReference>
<evidence type="ECO:0000256" key="6">
    <source>
        <dbReference type="ARBA" id="ARBA00023065"/>
    </source>
</evidence>
<evidence type="ECO:0000256" key="2">
    <source>
        <dbReference type="ARBA" id="ARBA00004170"/>
    </source>
</evidence>
<dbReference type="Pfam" id="PF00231">
    <property type="entry name" value="ATP-synt"/>
    <property type="match status" value="1"/>
</dbReference>
<comment type="subcellular location">
    <subcellularLocation>
        <location evidence="10">Cell membrane</location>
        <topology evidence="10">Peripheral membrane protein</topology>
    </subcellularLocation>
    <subcellularLocation>
        <location evidence="2">Membrane</location>
        <topology evidence="2">Peripheral membrane protein</topology>
    </subcellularLocation>
</comment>
<keyword evidence="6 10" id="KW-0406">Ion transport</keyword>
<dbReference type="RefSeq" id="WP_073076560.1">
    <property type="nucleotide sequence ID" value="NZ_FQXV01000002.1"/>
</dbReference>
<accession>A0A1M5VUE9</accession>
<keyword evidence="9 10" id="KW-0066">ATP synthesis</keyword>
<dbReference type="NCBIfam" id="TIGR01146">
    <property type="entry name" value="ATPsyn_F1gamma"/>
    <property type="match status" value="1"/>
</dbReference>
<reference evidence="11 12" key="1">
    <citation type="submission" date="2016-11" db="EMBL/GenBank/DDBJ databases">
        <authorList>
            <person name="Jaros S."/>
            <person name="Januszkiewicz K."/>
            <person name="Wedrychowicz H."/>
        </authorList>
    </citation>
    <scope>NUCLEOTIDE SEQUENCE [LARGE SCALE GENOMIC DNA]</scope>
    <source>
        <strain evidence="11 12">DSM 10068</strain>
    </source>
</reference>
<evidence type="ECO:0000256" key="1">
    <source>
        <dbReference type="ARBA" id="ARBA00003456"/>
    </source>
</evidence>
<evidence type="ECO:0000313" key="12">
    <source>
        <dbReference type="Proteomes" id="UP000183995"/>
    </source>
</evidence>
<dbReference type="GO" id="GO:0045259">
    <property type="term" value="C:proton-transporting ATP synthase complex"/>
    <property type="evidence" value="ECO:0007669"/>
    <property type="project" value="UniProtKB-KW"/>
</dbReference>
<dbReference type="PANTHER" id="PTHR11693:SF22">
    <property type="entry name" value="ATP SYNTHASE SUBUNIT GAMMA, MITOCHONDRIAL"/>
    <property type="match status" value="1"/>
</dbReference>
<dbReference type="Gene3D" id="3.40.1380.10">
    <property type="match status" value="1"/>
</dbReference>
<evidence type="ECO:0000256" key="8">
    <source>
        <dbReference type="ARBA" id="ARBA00023196"/>
    </source>
</evidence>
<dbReference type="GO" id="GO:0042777">
    <property type="term" value="P:proton motive force-driven plasma membrane ATP synthesis"/>
    <property type="evidence" value="ECO:0007669"/>
    <property type="project" value="UniProtKB-UniRule"/>
</dbReference>
<dbReference type="PANTHER" id="PTHR11693">
    <property type="entry name" value="ATP SYNTHASE GAMMA CHAIN"/>
    <property type="match status" value="1"/>
</dbReference>
<comment type="subunit">
    <text evidence="10">F-type ATPases have 2 components, CF(1) - the catalytic core - and CF(0) - the membrane proton channel. CF(1) has five subunits: alpha(3), beta(3), gamma(1), delta(1), epsilon(1). CF(0) has three main subunits: a, b and c.</text>
</comment>
<evidence type="ECO:0000256" key="9">
    <source>
        <dbReference type="ARBA" id="ARBA00023310"/>
    </source>
</evidence>
<dbReference type="Gene3D" id="1.10.287.80">
    <property type="entry name" value="ATP synthase, gamma subunit, helix hairpin domain"/>
    <property type="match status" value="1"/>
</dbReference>
<comment type="function">
    <text evidence="1 10">Produces ATP from ADP in the presence of a proton gradient across the membrane. The gamma chain is believed to be important in regulating ATPase activity and the flow of protons through the CF(0) complex.</text>
</comment>
<dbReference type="PRINTS" id="PR00126">
    <property type="entry name" value="ATPASEGAMMA"/>
</dbReference>
<organism evidence="11 12">
    <name type="scientific">Sporobacter termitidis DSM 10068</name>
    <dbReference type="NCBI Taxonomy" id="1123282"/>
    <lineage>
        <taxon>Bacteria</taxon>
        <taxon>Bacillati</taxon>
        <taxon>Bacillota</taxon>
        <taxon>Clostridia</taxon>
        <taxon>Eubacteriales</taxon>
        <taxon>Oscillospiraceae</taxon>
        <taxon>Sporobacter</taxon>
    </lineage>
</organism>
<evidence type="ECO:0000256" key="4">
    <source>
        <dbReference type="ARBA" id="ARBA00022448"/>
    </source>
</evidence>
<evidence type="ECO:0000256" key="5">
    <source>
        <dbReference type="ARBA" id="ARBA00022781"/>
    </source>
</evidence>
<keyword evidence="7 10" id="KW-0472">Membrane</keyword>
<dbReference type="InterPro" id="IPR000131">
    <property type="entry name" value="ATP_synth_F1_gsu"/>
</dbReference>
<dbReference type="InterPro" id="IPR035968">
    <property type="entry name" value="ATP_synth_F1_ATPase_gsu"/>
</dbReference>
<dbReference type="Proteomes" id="UP000183995">
    <property type="component" value="Unassembled WGS sequence"/>
</dbReference>
<evidence type="ECO:0000256" key="7">
    <source>
        <dbReference type="ARBA" id="ARBA00023136"/>
    </source>
</evidence>
<dbReference type="OrthoDB" id="9812769at2"/>
<gene>
    <name evidence="10" type="primary">atpG</name>
    <name evidence="11" type="ORF">SAMN02745823_01019</name>
</gene>
<dbReference type="GO" id="GO:0046933">
    <property type="term" value="F:proton-transporting ATP synthase activity, rotational mechanism"/>
    <property type="evidence" value="ECO:0007669"/>
    <property type="project" value="UniProtKB-UniRule"/>
</dbReference>